<dbReference type="AlphaFoldDB" id="A0A150U3I5"/>
<comment type="caution">
    <text evidence="2">The sequence shown here is derived from an EMBL/GenBank/DDBJ whole genome shotgun (WGS) entry which is preliminary data.</text>
</comment>
<proteinExistence type="predicted"/>
<name>A0A150U3I5_SORCE</name>
<organism evidence="2 3">
    <name type="scientific">Sorangium cellulosum</name>
    <name type="common">Polyangium cellulosum</name>
    <dbReference type="NCBI Taxonomy" id="56"/>
    <lineage>
        <taxon>Bacteria</taxon>
        <taxon>Pseudomonadati</taxon>
        <taxon>Myxococcota</taxon>
        <taxon>Polyangia</taxon>
        <taxon>Polyangiales</taxon>
        <taxon>Polyangiaceae</taxon>
        <taxon>Sorangium</taxon>
    </lineage>
</organism>
<feature type="compositionally biased region" description="Low complexity" evidence="1">
    <location>
        <begin position="143"/>
        <end position="157"/>
    </location>
</feature>
<dbReference type="Proteomes" id="UP000075502">
    <property type="component" value="Unassembled WGS sequence"/>
</dbReference>
<evidence type="ECO:0000256" key="1">
    <source>
        <dbReference type="SAM" id="MobiDB-lite"/>
    </source>
</evidence>
<protein>
    <submittedName>
        <fullName evidence="2">Uncharacterized protein</fullName>
    </submittedName>
</protein>
<sequence length="157" mass="16466">MVAGHGYQPRLQLLDGNTADDGRLLVSGSGQPFDRPFDAVLAVGEPGPVAVARERKDLAPALLRMVERALDVELLALSADTHAEFGDALPEDGVDDLPPLGTNLPEQRLDHTGLGVVVAEARLDRKTAELVLSLAREDDADQGSVPSRSGASSSPLA</sequence>
<accession>A0A150U3I5</accession>
<feature type="region of interest" description="Disordered" evidence="1">
    <location>
        <begin position="135"/>
        <end position="157"/>
    </location>
</feature>
<evidence type="ECO:0000313" key="2">
    <source>
        <dbReference type="EMBL" id="KYG11394.1"/>
    </source>
</evidence>
<reference evidence="2 3" key="1">
    <citation type="submission" date="2014-02" db="EMBL/GenBank/DDBJ databases">
        <title>The small core and large imbalanced accessory genome model reveals a collaborative survival strategy of Sorangium cellulosum strains in nature.</title>
        <authorList>
            <person name="Han K."/>
            <person name="Peng R."/>
            <person name="Blom J."/>
            <person name="Li Y.-Z."/>
        </authorList>
    </citation>
    <scope>NUCLEOTIDE SEQUENCE [LARGE SCALE GENOMIC DNA]</scope>
    <source>
        <strain evidence="2 3">So0007-03</strain>
    </source>
</reference>
<dbReference type="EMBL" id="JEME01000030">
    <property type="protein sequence ID" value="KYG11394.1"/>
    <property type="molecule type" value="Genomic_DNA"/>
</dbReference>
<evidence type="ECO:0000313" key="3">
    <source>
        <dbReference type="Proteomes" id="UP000075502"/>
    </source>
</evidence>
<gene>
    <name evidence="2" type="ORF">BE21_57430</name>
</gene>